<dbReference type="CDD" id="cd13578">
    <property type="entry name" value="PBP2_Bug27"/>
    <property type="match status" value="1"/>
</dbReference>
<keyword evidence="4" id="KW-1185">Reference proteome</keyword>
<evidence type="ECO:0000256" key="2">
    <source>
        <dbReference type="SAM" id="SignalP"/>
    </source>
</evidence>
<dbReference type="Gene3D" id="3.40.190.10">
    <property type="entry name" value="Periplasmic binding protein-like II"/>
    <property type="match status" value="1"/>
</dbReference>
<dbReference type="InterPro" id="IPR042100">
    <property type="entry name" value="Bug_dom1"/>
</dbReference>
<dbReference type="Proteomes" id="UP001500975">
    <property type="component" value="Unassembled WGS sequence"/>
</dbReference>
<evidence type="ECO:0000256" key="1">
    <source>
        <dbReference type="ARBA" id="ARBA00006987"/>
    </source>
</evidence>
<dbReference type="EMBL" id="BAABGJ010000017">
    <property type="protein sequence ID" value="GAA4340780.1"/>
    <property type="molecule type" value="Genomic_DNA"/>
</dbReference>
<dbReference type="PANTHER" id="PTHR42928:SF5">
    <property type="entry name" value="BLR1237 PROTEIN"/>
    <property type="match status" value="1"/>
</dbReference>
<dbReference type="Gene3D" id="3.40.190.150">
    <property type="entry name" value="Bordetella uptake gene, domain 1"/>
    <property type="match status" value="1"/>
</dbReference>
<organism evidence="3 4">
    <name type="scientific">Variovorax defluvii</name>
    <dbReference type="NCBI Taxonomy" id="913761"/>
    <lineage>
        <taxon>Bacteria</taxon>
        <taxon>Pseudomonadati</taxon>
        <taxon>Pseudomonadota</taxon>
        <taxon>Betaproteobacteria</taxon>
        <taxon>Burkholderiales</taxon>
        <taxon>Comamonadaceae</taxon>
        <taxon>Variovorax</taxon>
    </lineage>
</organism>
<comment type="caution">
    <text evidence="3">The sequence shown here is derived from an EMBL/GenBank/DDBJ whole genome shotgun (WGS) entry which is preliminary data.</text>
</comment>
<dbReference type="InterPro" id="IPR005064">
    <property type="entry name" value="BUG"/>
</dbReference>
<comment type="similarity">
    <text evidence="1">Belongs to the UPF0065 (bug) family.</text>
</comment>
<dbReference type="PIRSF" id="PIRSF017082">
    <property type="entry name" value="YflP"/>
    <property type="match status" value="1"/>
</dbReference>
<evidence type="ECO:0000313" key="4">
    <source>
        <dbReference type="Proteomes" id="UP001500975"/>
    </source>
</evidence>
<proteinExistence type="inferred from homology"/>
<name>A0ABP8HLF8_9BURK</name>
<dbReference type="RefSeq" id="WP_345537710.1">
    <property type="nucleotide sequence ID" value="NZ_BAABGJ010000017.1"/>
</dbReference>
<dbReference type="SUPFAM" id="SSF53850">
    <property type="entry name" value="Periplasmic binding protein-like II"/>
    <property type="match status" value="1"/>
</dbReference>
<keyword evidence="2" id="KW-0732">Signal</keyword>
<feature type="signal peptide" evidence="2">
    <location>
        <begin position="1"/>
        <end position="26"/>
    </location>
</feature>
<gene>
    <name evidence="3" type="ORF">GCM10023165_21010</name>
</gene>
<evidence type="ECO:0000313" key="3">
    <source>
        <dbReference type="EMBL" id="GAA4340780.1"/>
    </source>
</evidence>
<sequence length="325" mass="34299">MMNKKFRRGLCALLLAATAVVQPAGAQSLPDRPVRVFVNTAPGGLTDVMTRLVAQHMGEHLKQSVVVENKAGGDGLIGIRAVKAAPADGYTLLATAGTVALQMAVRQDPGYDLLKDFTGIGLIGRSPFLLVVAPTVPDKTFAEFITRAKAAPGKLSYASAGVGTAPHLAAERIVQQMGVKVMHVPYKGNGAAMPDVMAGRVDTILEAYGSSSGKLKSGQLRALGVTSTSRIPALPDVPTMAEQGVSGYSYYTWLCFLAPAGTPKAAVQRLSDAMRAALASKAIKDRFREDGMEAMEMSPDEFNQYLAKEVDLAQKAVVELGVPKQ</sequence>
<feature type="chain" id="PRO_5046029043" evidence="2">
    <location>
        <begin position="27"/>
        <end position="325"/>
    </location>
</feature>
<protein>
    <submittedName>
        <fullName evidence="3">Tripartite tricarboxylate transporter substrate binding protein</fullName>
    </submittedName>
</protein>
<reference evidence="4" key="1">
    <citation type="journal article" date="2019" name="Int. J. Syst. Evol. Microbiol.">
        <title>The Global Catalogue of Microorganisms (GCM) 10K type strain sequencing project: providing services to taxonomists for standard genome sequencing and annotation.</title>
        <authorList>
            <consortium name="The Broad Institute Genomics Platform"/>
            <consortium name="The Broad Institute Genome Sequencing Center for Infectious Disease"/>
            <person name="Wu L."/>
            <person name="Ma J."/>
        </authorList>
    </citation>
    <scope>NUCLEOTIDE SEQUENCE [LARGE SCALE GENOMIC DNA]</scope>
    <source>
        <strain evidence="4">JCM 17804</strain>
    </source>
</reference>
<dbReference type="PANTHER" id="PTHR42928">
    <property type="entry name" value="TRICARBOXYLATE-BINDING PROTEIN"/>
    <property type="match status" value="1"/>
</dbReference>
<dbReference type="Pfam" id="PF03401">
    <property type="entry name" value="TctC"/>
    <property type="match status" value="1"/>
</dbReference>
<accession>A0ABP8HLF8</accession>